<gene>
    <name evidence="2" type="ORF">KDA_05190</name>
</gene>
<proteinExistence type="predicted"/>
<evidence type="ECO:0000259" key="1">
    <source>
        <dbReference type="Pfam" id="PF02602"/>
    </source>
</evidence>
<reference evidence="3" key="1">
    <citation type="submission" date="2018-12" db="EMBL/GenBank/DDBJ databases">
        <title>Tengunoibacter tsumagoiensis gen. nov., sp. nov., Dictyobacter kobayashii sp. nov., D. alpinus sp. nov., and D. joshuensis sp. nov. and description of Dictyobacteraceae fam. nov. within the order Ktedonobacterales isolated from Tengu-no-mugimeshi.</title>
        <authorList>
            <person name="Wang C.M."/>
            <person name="Zheng Y."/>
            <person name="Sakai Y."/>
            <person name="Toyoda A."/>
            <person name="Minakuchi Y."/>
            <person name="Abe K."/>
            <person name="Yokota A."/>
            <person name="Yabe S."/>
        </authorList>
    </citation>
    <scope>NUCLEOTIDE SEQUENCE [LARGE SCALE GENOMIC DNA]</scope>
    <source>
        <strain evidence="3">Uno16</strain>
    </source>
</reference>
<feature type="domain" description="Tetrapyrrole biosynthesis uroporphyrinogen III synthase" evidence="1">
    <location>
        <begin position="18"/>
        <end position="260"/>
    </location>
</feature>
<sequence length="269" mass="29243">MDFSNARIAVLEARMSGEMADLLRRNGGQAWSVPAVREALLDSSDLVANFIDQLVAGNISMVVFFTGVGVKALLQEADQAGRRVELVEALRQVTVVCRGPKPSAVVRKEGIPIAASAQEPYTSTELLASLAPFDVTAQLVGIVHYGERNALVSQALQERGARLEELCLYEWQLPEDTAALRNLVQELIAGRVDAVVFTSQIQVRHLFVIAAKTGQKQELTTALNTKTIIASIGPTCTGVLEEYHVTPHVIPEHPKMGYLIKALAEHMHA</sequence>
<dbReference type="GO" id="GO:0004852">
    <property type="term" value="F:uroporphyrinogen-III synthase activity"/>
    <property type="evidence" value="ECO:0007669"/>
    <property type="project" value="InterPro"/>
</dbReference>
<name>A0A402B0Z7_9CHLR</name>
<dbReference type="Gene3D" id="3.40.50.10090">
    <property type="match status" value="2"/>
</dbReference>
<dbReference type="GO" id="GO:0006780">
    <property type="term" value="P:uroporphyrinogen III biosynthetic process"/>
    <property type="evidence" value="ECO:0007669"/>
    <property type="project" value="InterPro"/>
</dbReference>
<dbReference type="PANTHER" id="PTHR40082">
    <property type="entry name" value="BLR5956 PROTEIN"/>
    <property type="match status" value="1"/>
</dbReference>
<comment type="caution">
    <text evidence="2">The sequence shown here is derived from an EMBL/GenBank/DDBJ whole genome shotgun (WGS) entry which is preliminary data.</text>
</comment>
<evidence type="ECO:0000313" key="3">
    <source>
        <dbReference type="Proteomes" id="UP000287171"/>
    </source>
</evidence>
<dbReference type="Pfam" id="PF02602">
    <property type="entry name" value="HEM4"/>
    <property type="match status" value="1"/>
</dbReference>
<dbReference type="InterPro" id="IPR003754">
    <property type="entry name" value="4pyrrol_synth_uPrphyn_synth"/>
</dbReference>
<dbReference type="PANTHER" id="PTHR40082:SF1">
    <property type="entry name" value="BLR5956 PROTEIN"/>
    <property type="match status" value="1"/>
</dbReference>
<dbReference type="SUPFAM" id="SSF69618">
    <property type="entry name" value="HemD-like"/>
    <property type="match status" value="1"/>
</dbReference>
<dbReference type="InterPro" id="IPR039793">
    <property type="entry name" value="UROS/Hem4"/>
</dbReference>
<organism evidence="2 3">
    <name type="scientific">Dictyobacter alpinus</name>
    <dbReference type="NCBI Taxonomy" id="2014873"/>
    <lineage>
        <taxon>Bacteria</taxon>
        <taxon>Bacillati</taxon>
        <taxon>Chloroflexota</taxon>
        <taxon>Ktedonobacteria</taxon>
        <taxon>Ktedonobacterales</taxon>
        <taxon>Dictyobacteraceae</taxon>
        <taxon>Dictyobacter</taxon>
    </lineage>
</organism>
<dbReference type="AlphaFoldDB" id="A0A402B0Z7"/>
<evidence type="ECO:0000313" key="2">
    <source>
        <dbReference type="EMBL" id="GCE25035.1"/>
    </source>
</evidence>
<dbReference type="RefSeq" id="WP_161981881.1">
    <property type="nucleotide sequence ID" value="NZ_BIFT01000001.1"/>
</dbReference>
<accession>A0A402B0Z7</accession>
<dbReference type="InterPro" id="IPR036108">
    <property type="entry name" value="4pyrrol_syn_uPrphyn_synt_sf"/>
</dbReference>
<dbReference type="EMBL" id="BIFT01000001">
    <property type="protein sequence ID" value="GCE25035.1"/>
    <property type="molecule type" value="Genomic_DNA"/>
</dbReference>
<protein>
    <recommendedName>
        <fullName evidence="1">Tetrapyrrole biosynthesis uroporphyrinogen III synthase domain-containing protein</fullName>
    </recommendedName>
</protein>
<keyword evidence="3" id="KW-1185">Reference proteome</keyword>
<dbReference type="CDD" id="cd06578">
    <property type="entry name" value="HemD"/>
    <property type="match status" value="1"/>
</dbReference>
<dbReference type="Proteomes" id="UP000287171">
    <property type="component" value="Unassembled WGS sequence"/>
</dbReference>